<evidence type="ECO:0000313" key="4">
    <source>
        <dbReference type="Proteomes" id="UP001055115"/>
    </source>
</evidence>
<name>A0AA37P6U0_9PEZI</name>
<keyword evidence="2" id="KW-0812">Transmembrane</keyword>
<dbReference type="EMBL" id="BQXU01000001">
    <property type="protein sequence ID" value="GKT40504.1"/>
    <property type="molecule type" value="Genomic_DNA"/>
</dbReference>
<reference evidence="3 4" key="1">
    <citation type="submission" date="2022-03" db="EMBL/GenBank/DDBJ databases">
        <title>Genome data of Colletotrichum spp.</title>
        <authorList>
            <person name="Utami Y.D."/>
            <person name="Hiruma K."/>
        </authorList>
    </citation>
    <scope>NUCLEOTIDE SEQUENCE [LARGE SCALE GENOMIC DNA]</scope>
    <source>
        <strain evidence="3 4">MAFF 239500</strain>
    </source>
</reference>
<dbReference type="AlphaFoldDB" id="A0AA37P6U0"/>
<feature type="transmembrane region" description="Helical" evidence="2">
    <location>
        <begin position="101"/>
        <end position="120"/>
    </location>
</feature>
<keyword evidence="4" id="KW-1185">Reference proteome</keyword>
<gene>
    <name evidence="3" type="ORF">ColSpa_00685</name>
</gene>
<accession>A0AA37P6U0</accession>
<comment type="caution">
    <text evidence="3">The sequence shown here is derived from an EMBL/GenBank/DDBJ whole genome shotgun (WGS) entry which is preliminary data.</text>
</comment>
<organism evidence="3 4">
    <name type="scientific">Colletotrichum spaethianum</name>
    <dbReference type="NCBI Taxonomy" id="700344"/>
    <lineage>
        <taxon>Eukaryota</taxon>
        <taxon>Fungi</taxon>
        <taxon>Dikarya</taxon>
        <taxon>Ascomycota</taxon>
        <taxon>Pezizomycotina</taxon>
        <taxon>Sordariomycetes</taxon>
        <taxon>Hypocreomycetidae</taxon>
        <taxon>Glomerellales</taxon>
        <taxon>Glomerellaceae</taxon>
        <taxon>Colletotrichum</taxon>
        <taxon>Colletotrichum spaethianum species complex</taxon>
    </lineage>
</organism>
<feature type="compositionally biased region" description="Basic and acidic residues" evidence="1">
    <location>
        <begin position="30"/>
        <end position="39"/>
    </location>
</feature>
<protein>
    <submittedName>
        <fullName evidence="3">MFS siderochrome iron transporter 1</fullName>
    </submittedName>
</protein>
<evidence type="ECO:0000256" key="1">
    <source>
        <dbReference type="SAM" id="MobiDB-lite"/>
    </source>
</evidence>
<feature type="region of interest" description="Disordered" evidence="1">
    <location>
        <begin position="1"/>
        <end position="42"/>
    </location>
</feature>
<keyword evidence="2" id="KW-0472">Membrane</keyword>
<feature type="compositionally biased region" description="Polar residues" evidence="1">
    <location>
        <begin position="1"/>
        <end position="10"/>
    </location>
</feature>
<keyword evidence="2" id="KW-1133">Transmembrane helix</keyword>
<sequence>MATIEPQSGLQEGGAEVEKSPAFNNGVTEVRNDKPHESDVDSVNFTPGVQRARATTAIWSKKTMYLMFSLLYVVSFIDLLLQSVQGNLNPYITSSFNKHGLLAVVSIFANLLSGCCQLVIAKVIDIWGRSEGLQSLFFSASSV</sequence>
<dbReference type="Proteomes" id="UP001055115">
    <property type="component" value="Unassembled WGS sequence"/>
</dbReference>
<dbReference type="RefSeq" id="XP_049122854.1">
    <property type="nucleotide sequence ID" value="XM_049266897.1"/>
</dbReference>
<proteinExistence type="predicted"/>
<evidence type="ECO:0000256" key="2">
    <source>
        <dbReference type="SAM" id="Phobius"/>
    </source>
</evidence>
<evidence type="ECO:0000313" key="3">
    <source>
        <dbReference type="EMBL" id="GKT40504.1"/>
    </source>
</evidence>
<feature type="transmembrane region" description="Helical" evidence="2">
    <location>
        <begin position="63"/>
        <end position="81"/>
    </location>
</feature>
<dbReference type="GeneID" id="73321487"/>